<name>U5EFP5_NOCAS</name>
<dbReference type="Gene3D" id="1.10.540.10">
    <property type="entry name" value="Acyl-CoA dehydrogenase/oxidase, N-terminal domain"/>
    <property type="match status" value="1"/>
</dbReference>
<organism evidence="1 2">
    <name type="scientific">Nocardia asteroides NBRC 15531</name>
    <dbReference type="NCBI Taxonomy" id="1110697"/>
    <lineage>
        <taxon>Bacteria</taxon>
        <taxon>Bacillati</taxon>
        <taxon>Actinomycetota</taxon>
        <taxon>Actinomycetes</taxon>
        <taxon>Mycobacteriales</taxon>
        <taxon>Nocardiaceae</taxon>
        <taxon>Nocardia</taxon>
    </lineage>
</organism>
<dbReference type="STRING" id="1824.SAMN05444423_101322"/>
<proteinExistence type="predicted"/>
<dbReference type="eggNOG" id="COG1960">
    <property type="taxonomic scope" value="Bacteria"/>
</dbReference>
<evidence type="ECO:0000313" key="2">
    <source>
        <dbReference type="Proteomes" id="UP000017048"/>
    </source>
</evidence>
<dbReference type="EMBL" id="BAFO02000027">
    <property type="protein sequence ID" value="GAD85196.1"/>
    <property type="molecule type" value="Genomic_DNA"/>
</dbReference>
<dbReference type="InterPro" id="IPR009100">
    <property type="entry name" value="AcylCoA_DH/oxidase_NM_dom_sf"/>
</dbReference>
<dbReference type="RefSeq" id="WP_019050133.1">
    <property type="nucleotide sequence ID" value="NZ_BAFO02000027.1"/>
</dbReference>
<dbReference type="GO" id="GO:0050660">
    <property type="term" value="F:flavin adenine dinucleotide binding"/>
    <property type="evidence" value="ECO:0007669"/>
    <property type="project" value="InterPro"/>
</dbReference>
<dbReference type="GO" id="GO:0016627">
    <property type="term" value="F:oxidoreductase activity, acting on the CH-CH group of donors"/>
    <property type="evidence" value="ECO:0007669"/>
    <property type="project" value="InterPro"/>
</dbReference>
<dbReference type="OrthoDB" id="4568976at2"/>
<accession>U5EFP5</accession>
<evidence type="ECO:0008006" key="3">
    <source>
        <dbReference type="Google" id="ProtNLM"/>
    </source>
</evidence>
<dbReference type="AlphaFoldDB" id="U5EFP5"/>
<sequence length="304" mass="31605">MNSSVFDFLLTAAPVESDSTDIAALAAVQRARSATFPNSVDRAAVAGFDSAGTGPAFLGGYQEALRALLPTLGDTELTSMCATEANGARPSAMTTTVSAEGFVSGTKSFATLGEFATRFLVIARAGEQADGRADLRAVLVPAGAGTVVTPLPSLPFAPEVPHATVTFDAAPGDLLPGDGYADYLKPFRTVEDLHVVAAVLGQLLRVARQASWPAEAVEQLLALFAGVRGLGAEDPGSPGVHIALGGVFERLTRLRAELAPLWASVEPGTRQRWERDEPLLGVAGKVRALRLATAWRAVAEDVTG</sequence>
<reference evidence="1 2" key="1">
    <citation type="journal article" date="2014" name="BMC Genomics">
        <title>Genome based analysis of type-I polyketide synthase and nonribosomal peptide synthetase gene clusters in seven strains of five representative Nocardia species.</title>
        <authorList>
            <person name="Komaki H."/>
            <person name="Ichikawa N."/>
            <person name="Hosoyama A."/>
            <person name="Takahashi-Nakaguchi A."/>
            <person name="Matsuzawa T."/>
            <person name="Suzuki K."/>
            <person name="Fujita N."/>
            <person name="Gonoi T."/>
        </authorList>
    </citation>
    <scope>NUCLEOTIDE SEQUENCE [LARGE SCALE GENOMIC DNA]</scope>
    <source>
        <strain evidence="1 2">NBRC 15531</strain>
    </source>
</reference>
<dbReference type="Gene3D" id="2.40.110.10">
    <property type="entry name" value="Butyryl-CoA Dehydrogenase, subunit A, domain 2"/>
    <property type="match status" value="1"/>
</dbReference>
<dbReference type="GeneID" id="91514379"/>
<dbReference type="InterPro" id="IPR037069">
    <property type="entry name" value="AcylCoA_DH/ox_N_sf"/>
</dbReference>
<protein>
    <recommendedName>
        <fullName evidence="3">Acyl-CoA oxidase/dehydrogenase middle domain-containing protein</fullName>
    </recommendedName>
</protein>
<evidence type="ECO:0000313" key="1">
    <source>
        <dbReference type="EMBL" id="GAD85196.1"/>
    </source>
</evidence>
<keyword evidence="2" id="KW-1185">Reference proteome</keyword>
<dbReference type="SUPFAM" id="SSF56645">
    <property type="entry name" value="Acyl-CoA dehydrogenase NM domain-like"/>
    <property type="match status" value="1"/>
</dbReference>
<comment type="caution">
    <text evidence="1">The sequence shown here is derived from an EMBL/GenBank/DDBJ whole genome shotgun (WGS) entry which is preliminary data.</text>
</comment>
<gene>
    <name evidence="1" type="ORF">NCAST_27_00180</name>
</gene>
<dbReference type="InterPro" id="IPR046373">
    <property type="entry name" value="Acyl-CoA_Oxase/DH_mid-dom_sf"/>
</dbReference>
<dbReference type="Proteomes" id="UP000017048">
    <property type="component" value="Unassembled WGS sequence"/>
</dbReference>